<dbReference type="EMBL" id="JBJKFK010000954">
    <property type="protein sequence ID" value="KAL3314590.1"/>
    <property type="molecule type" value="Genomic_DNA"/>
</dbReference>
<dbReference type="InterPro" id="IPR000626">
    <property type="entry name" value="Ubiquitin-like_dom"/>
</dbReference>
<name>A0ABD2Q4Y6_9PLAT</name>
<evidence type="ECO:0000313" key="5">
    <source>
        <dbReference type="Proteomes" id="UP001626550"/>
    </source>
</evidence>
<keyword evidence="2" id="KW-0539">Nucleus</keyword>
<dbReference type="PROSITE" id="PS50053">
    <property type="entry name" value="UBIQUITIN_2"/>
    <property type="match status" value="1"/>
</dbReference>
<gene>
    <name evidence="4" type="primary">SUMO3</name>
    <name evidence="4" type="ORF">Ciccas_006790</name>
</gene>
<reference evidence="4 5" key="1">
    <citation type="submission" date="2024-11" db="EMBL/GenBank/DDBJ databases">
        <title>Adaptive evolution of stress response genes in parasites aligns with host niche diversity.</title>
        <authorList>
            <person name="Hahn C."/>
            <person name="Resl P."/>
        </authorList>
    </citation>
    <scope>NUCLEOTIDE SEQUENCE [LARGE SCALE GENOMIC DNA]</scope>
    <source>
        <strain evidence="4">EGGRZ-B1_66</strain>
        <tissue evidence="4">Body</tissue>
    </source>
</reference>
<organism evidence="4 5">
    <name type="scientific">Cichlidogyrus casuarinus</name>
    <dbReference type="NCBI Taxonomy" id="1844966"/>
    <lineage>
        <taxon>Eukaryota</taxon>
        <taxon>Metazoa</taxon>
        <taxon>Spiralia</taxon>
        <taxon>Lophotrochozoa</taxon>
        <taxon>Platyhelminthes</taxon>
        <taxon>Monogenea</taxon>
        <taxon>Monopisthocotylea</taxon>
        <taxon>Dactylogyridea</taxon>
        <taxon>Ancyrocephalidae</taxon>
        <taxon>Cichlidogyrus</taxon>
    </lineage>
</organism>
<accession>A0ABD2Q4Y6</accession>
<evidence type="ECO:0000256" key="1">
    <source>
        <dbReference type="ARBA" id="ARBA00009185"/>
    </source>
</evidence>
<evidence type="ECO:0000256" key="2">
    <source>
        <dbReference type="RuleBase" id="RU361190"/>
    </source>
</evidence>
<dbReference type="Proteomes" id="UP001626550">
    <property type="component" value="Unassembled WGS sequence"/>
</dbReference>
<dbReference type="Pfam" id="PF11976">
    <property type="entry name" value="Rad60-SLD"/>
    <property type="match status" value="1"/>
</dbReference>
<dbReference type="PANTHER" id="PTHR10562">
    <property type="entry name" value="SMALL UBIQUITIN-RELATED MODIFIER"/>
    <property type="match status" value="1"/>
</dbReference>
<dbReference type="SUPFAM" id="SSF54236">
    <property type="entry name" value="Ubiquitin-like"/>
    <property type="match status" value="1"/>
</dbReference>
<keyword evidence="2" id="KW-0833">Ubl conjugation pathway</keyword>
<dbReference type="Gene3D" id="3.10.20.90">
    <property type="entry name" value="Phosphatidylinositol 3-kinase Catalytic Subunit, Chain A, domain 1"/>
    <property type="match status" value="1"/>
</dbReference>
<comment type="subcellular location">
    <subcellularLocation>
        <location evidence="2">Nucleus</location>
    </subcellularLocation>
</comment>
<dbReference type="InterPro" id="IPR029071">
    <property type="entry name" value="Ubiquitin-like_domsf"/>
</dbReference>
<proteinExistence type="inferred from homology"/>
<comment type="similarity">
    <text evidence="1 2">Belongs to the ubiquitin family. SUMO subfamily.</text>
</comment>
<sequence length="94" mass="10590">MSEEAGDKPTEESPDHINIRVQNQEGSVIHFKIKKTTLLKKLMNAYCTRLGVKLSSVRFIFDGDTIKDSDTPDALDMHNDDTIEVFQSQTGGKY</sequence>
<protein>
    <recommendedName>
        <fullName evidence="2">Small ubiquitin-related modifier</fullName>
        <shortName evidence="2">SUMO</shortName>
    </recommendedName>
</protein>
<dbReference type="GO" id="GO:0005634">
    <property type="term" value="C:nucleus"/>
    <property type="evidence" value="ECO:0007669"/>
    <property type="project" value="UniProtKB-SubCell"/>
</dbReference>
<evidence type="ECO:0000259" key="3">
    <source>
        <dbReference type="PROSITE" id="PS50053"/>
    </source>
</evidence>
<dbReference type="SMART" id="SM00213">
    <property type="entry name" value="UBQ"/>
    <property type="match status" value="1"/>
</dbReference>
<keyword evidence="5" id="KW-1185">Reference proteome</keyword>
<comment type="caution">
    <text evidence="4">The sequence shown here is derived from an EMBL/GenBank/DDBJ whole genome shotgun (WGS) entry which is preliminary data.</text>
</comment>
<dbReference type="AlphaFoldDB" id="A0ABD2Q4Y6"/>
<feature type="domain" description="Ubiquitin-like" evidence="3">
    <location>
        <begin position="15"/>
        <end position="92"/>
    </location>
</feature>
<dbReference type="InterPro" id="IPR022617">
    <property type="entry name" value="Rad60/SUMO-like_dom"/>
</dbReference>
<evidence type="ECO:0000313" key="4">
    <source>
        <dbReference type="EMBL" id="KAL3314590.1"/>
    </source>
</evidence>